<dbReference type="InterPro" id="IPR036875">
    <property type="entry name" value="Znf_CCHC_sf"/>
</dbReference>
<sequence>MDEEVYDQVLKYEDELYKEEEAWESAAESQISDSQDLLLSHVYYNSKLAAPDIAQSNNKSSGSPLFTTPQTSLKEGERLMTSKPKNNNKQQYDSSTSTYYSRDRKGKNKVDVDEVRTPPSYTTARDERFMTPEPRYNHDKDNDAYYDSTPTRAKGSNKVDANKFCTPPKQIRGNTYLEAIVISDDDIETSSAYTIPYNSNVSSTSTKAPETDSKYTIGRTKIKNSKASPSTLGSKKRIQLGNTSDSYSSSDTEYKLSIKKQPESLPISVHSTPSKDPANSTTTTAFATDNTTNMPEGIFVKEIITPVATPSRFMQPNCEYNLPERSPSARRNTNKASNSNHRYFDLPPQPSPVCYDCGGHGHYGDDCPGKMRGRGRRNHASTSSRLYDQDDRSRRRRRYRDDYDRYEPHLYYSDDEYSDSYDRRLYHC</sequence>
<feature type="compositionally biased region" description="Polar residues" evidence="2">
    <location>
        <begin position="329"/>
        <end position="341"/>
    </location>
</feature>
<feature type="region of interest" description="Disordered" evidence="2">
    <location>
        <begin position="53"/>
        <end position="145"/>
    </location>
</feature>
<evidence type="ECO:0000313" key="4">
    <source>
        <dbReference type="EMBL" id="CAG8479516.1"/>
    </source>
</evidence>
<dbReference type="PROSITE" id="PS50158">
    <property type="entry name" value="ZF_CCHC"/>
    <property type="match status" value="1"/>
</dbReference>
<feature type="region of interest" description="Disordered" evidence="2">
    <location>
        <begin position="321"/>
        <end position="345"/>
    </location>
</feature>
<evidence type="ECO:0000313" key="5">
    <source>
        <dbReference type="Proteomes" id="UP000789508"/>
    </source>
</evidence>
<dbReference type="Gene3D" id="4.10.60.10">
    <property type="entry name" value="Zinc finger, CCHC-type"/>
    <property type="match status" value="1"/>
</dbReference>
<organism evidence="4 5">
    <name type="scientific">Ambispora leptoticha</name>
    <dbReference type="NCBI Taxonomy" id="144679"/>
    <lineage>
        <taxon>Eukaryota</taxon>
        <taxon>Fungi</taxon>
        <taxon>Fungi incertae sedis</taxon>
        <taxon>Mucoromycota</taxon>
        <taxon>Glomeromycotina</taxon>
        <taxon>Glomeromycetes</taxon>
        <taxon>Archaeosporales</taxon>
        <taxon>Ambisporaceae</taxon>
        <taxon>Ambispora</taxon>
    </lineage>
</organism>
<feature type="compositionally biased region" description="Polar residues" evidence="2">
    <location>
        <begin position="54"/>
        <end position="73"/>
    </location>
</feature>
<dbReference type="SUPFAM" id="SSF57756">
    <property type="entry name" value="Retrovirus zinc finger-like domains"/>
    <property type="match status" value="1"/>
</dbReference>
<keyword evidence="1" id="KW-0862">Zinc</keyword>
<feature type="compositionally biased region" description="Basic and acidic residues" evidence="2">
    <location>
        <begin position="387"/>
        <end position="400"/>
    </location>
</feature>
<feature type="region of interest" description="Disordered" evidence="2">
    <location>
        <begin position="367"/>
        <end position="400"/>
    </location>
</feature>
<evidence type="ECO:0000256" key="1">
    <source>
        <dbReference type="PROSITE-ProRule" id="PRU00047"/>
    </source>
</evidence>
<dbReference type="OrthoDB" id="7608935at2759"/>
<feature type="compositionally biased region" description="Low complexity" evidence="2">
    <location>
        <begin position="89"/>
        <end position="100"/>
    </location>
</feature>
<dbReference type="GO" id="GO:0003676">
    <property type="term" value="F:nucleic acid binding"/>
    <property type="evidence" value="ECO:0007669"/>
    <property type="project" value="InterPro"/>
</dbReference>
<evidence type="ECO:0000259" key="3">
    <source>
        <dbReference type="PROSITE" id="PS50158"/>
    </source>
</evidence>
<feature type="domain" description="CCHC-type" evidence="3">
    <location>
        <begin position="354"/>
        <end position="368"/>
    </location>
</feature>
<dbReference type="InterPro" id="IPR001878">
    <property type="entry name" value="Znf_CCHC"/>
</dbReference>
<dbReference type="EMBL" id="CAJVPS010000349">
    <property type="protein sequence ID" value="CAG8479516.1"/>
    <property type="molecule type" value="Genomic_DNA"/>
</dbReference>
<evidence type="ECO:0000256" key="2">
    <source>
        <dbReference type="SAM" id="MobiDB-lite"/>
    </source>
</evidence>
<name>A0A9N8W718_9GLOM</name>
<keyword evidence="1" id="KW-0479">Metal-binding</keyword>
<dbReference type="Proteomes" id="UP000789508">
    <property type="component" value="Unassembled WGS sequence"/>
</dbReference>
<comment type="caution">
    <text evidence="4">The sequence shown here is derived from an EMBL/GenBank/DDBJ whole genome shotgun (WGS) entry which is preliminary data.</text>
</comment>
<dbReference type="GO" id="GO:0008270">
    <property type="term" value="F:zinc ion binding"/>
    <property type="evidence" value="ECO:0007669"/>
    <property type="project" value="UniProtKB-KW"/>
</dbReference>
<feature type="compositionally biased region" description="Polar residues" evidence="2">
    <location>
        <begin position="196"/>
        <end position="208"/>
    </location>
</feature>
<keyword evidence="5" id="KW-1185">Reference proteome</keyword>
<gene>
    <name evidence="4" type="ORF">ALEPTO_LOCUS2415</name>
</gene>
<protein>
    <submittedName>
        <fullName evidence="4">13692_t:CDS:1</fullName>
    </submittedName>
</protein>
<proteinExistence type="predicted"/>
<dbReference type="AlphaFoldDB" id="A0A9N8W718"/>
<reference evidence="4" key="1">
    <citation type="submission" date="2021-06" db="EMBL/GenBank/DDBJ databases">
        <authorList>
            <person name="Kallberg Y."/>
            <person name="Tangrot J."/>
            <person name="Rosling A."/>
        </authorList>
    </citation>
    <scope>NUCLEOTIDE SEQUENCE</scope>
    <source>
        <strain evidence="4">FL130A</strain>
    </source>
</reference>
<feature type="region of interest" description="Disordered" evidence="2">
    <location>
        <begin position="196"/>
        <end position="290"/>
    </location>
</feature>
<feature type="compositionally biased region" description="Basic and acidic residues" evidence="2">
    <location>
        <begin position="124"/>
        <end position="143"/>
    </location>
</feature>
<feature type="compositionally biased region" description="Basic and acidic residues" evidence="2">
    <location>
        <begin position="252"/>
        <end position="262"/>
    </location>
</feature>
<keyword evidence="1" id="KW-0863">Zinc-finger</keyword>
<accession>A0A9N8W718</accession>
<feature type="compositionally biased region" description="Low complexity" evidence="2">
    <location>
        <begin position="278"/>
        <end position="290"/>
    </location>
</feature>